<evidence type="ECO:0000256" key="2">
    <source>
        <dbReference type="SAM" id="Phobius"/>
    </source>
</evidence>
<dbReference type="InterPro" id="IPR003869">
    <property type="entry name" value="Polysac_CapD-like"/>
</dbReference>
<gene>
    <name evidence="4" type="ORF">N5K24_21160</name>
</gene>
<dbReference type="PANTHER" id="PTHR43318">
    <property type="entry name" value="UDP-N-ACETYLGLUCOSAMINE 4,6-DEHYDRATASE"/>
    <property type="match status" value="1"/>
</dbReference>
<dbReference type="EMBL" id="JAOCKG010000010">
    <property type="protein sequence ID" value="MDH2052927.1"/>
    <property type="molecule type" value="Genomic_DNA"/>
</dbReference>
<protein>
    <submittedName>
        <fullName evidence="4">Polysaccharide biosynthesis protein</fullName>
    </submittedName>
</protein>
<dbReference type="Pfam" id="PF13727">
    <property type="entry name" value="CoA_binding_3"/>
    <property type="match status" value="1"/>
</dbReference>
<feature type="transmembrane region" description="Helical" evidence="2">
    <location>
        <begin position="21"/>
        <end position="41"/>
    </location>
</feature>
<name>A0AA42WFG9_9BURK</name>
<dbReference type="CDD" id="cd05237">
    <property type="entry name" value="UDP_invert_4-6DH_SDR_e"/>
    <property type="match status" value="1"/>
</dbReference>
<proteinExistence type="inferred from homology"/>
<comment type="caution">
    <text evidence="4">The sequence shown here is derived from an EMBL/GenBank/DDBJ whole genome shotgun (WGS) entry which is preliminary data.</text>
</comment>
<dbReference type="AlphaFoldDB" id="A0AA42WFG9"/>
<accession>A0AA42WFG9</accession>
<dbReference type="Gene3D" id="3.40.50.720">
    <property type="entry name" value="NAD(P)-binding Rossmann-like Domain"/>
    <property type="match status" value="2"/>
</dbReference>
<dbReference type="InterPro" id="IPR036291">
    <property type="entry name" value="NAD(P)-bd_dom_sf"/>
</dbReference>
<dbReference type="RefSeq" id="WP_280028401.1">
    <property type="nucleotide sequence ID" value="NZ_CBDEUO010000006.1"/>
</dbReference>
<reference evidence="4" key="1">
    <citation type="submission" date="2022-09" db="EMBL/GenBank/DDBJ databases">
        <title>Intensive care unit water sources are persistently colonized with multi-drug resistant bacteria and are the site of extensive horizontal gene transfer of antibiotic resistance genes.</title>
        <authorList>
            <person name="Diorio-Toth L."/>
        </authorList>
    </citation>
    <scope>NUCLEOTIDE SEQUENCE</scope>
    <source>
        <strain evidence="4">GD03676</strain>
    </source>
</reference>
<keyword evidence="2" id="KW-0812">Transmembrane</keyword>
<dbReference type="SUPFAM" id="SSF51735">
    <property type="entry name" value="NAD(P)-binding Rossmann-fold domains"/>
    <property type="match status" value="2"/>
</dbReference>
<evidence type="ECO:0000313" key="5">
    <source>
        <dbReference type="Proteomes" id="UP001161276"/>
    </source>
</evidence>
<feature type="transmembrane region" description="Helical" evidence="2">
    <location>
        <begin position="85"/>
        <end position="103"/>
    </location>
</feature>
<dbReference type="Proteomes" id="UP001161276">
    <property type="component" value="Unassembled WGS sequence"/>
</dbReference>
<feature type="transmembrane region" description="Helical" evidence="2">
    <location>
        <begin position="115"/>
        <end position="136"/>
    </location>
</feature>
<dbReference type="InterPro" id="IPR051203">
    <property type="entry name" value="Polysaccharide_Synthase-Rel"/>
</dbReference>
<keyword evidence="2" id="KW-1133">Transmembrane helix</keyword>
<evidence type="ECO:0000313" key="4">
    <source>
        <dbReference type="EMBL" id="MDH2052927.1"/>
    </source>
</evidence>
<feature type="domain" description="Polysaccharide biosynthesis protein CapD-like" evidence="3">
    <location>
        <begin position="291"/>
        <end position="581"/>
    </location>
</feature>
<organism evidence="4 5">
    <name type="scientific">Achromobacter marplatensis</name>
    <dbReference type="NCBI Taxonomy" id="470868"/>
    <lineage>
        <taxon>Bacteria</taxon>
        <taxon>Pseudomonadati</taxon>
        <taxon>Pseudomonadota</taxon>
        <taxon>Betaproteobacteria</taxon>
        <taxon>Burkholderiales</taxon>
        <taxon>Alcaligenaceae</taxon>
        <taxon>Achromobacter</taxon>
    </lineage>
</organism>
<evidence type="ECO:0000259" key="3">
    <source>
        <dbReference type="Pfam" id="PF02719"/>
    </source>
</evidence>
<dbReference type="Pfam" id="PF02719">
    <property type="entry name" value="Polysacc_synt_2"/>
    <property type="match status" value="1"/>
</dbReference>
<sequence length="627" mass="68791">MRQLQNSIRHAFVNLPRRIKQILAIGLDACLLLLAFQLALWLRFELFFFDDHYILFSIVASGTGVLALAALGLYRYILRYMNERVVLSVMGGIIVSLMAVVSVDRFLEIGRGLSRGVLTIYCLLALVLLLGSRLLARRVLFPRAGMMSAERYVPVIIYGAGGAGSQLATALDAGPHYRTVAALDDDPRKQGLMMAGIRIHAPSKLPELIERYTPHQLLIAMPSASRGRVREIVESVADYPLRIRLVPSIRELIVPTDGPRLRDLQIEDLLGRDPVAPQQELLGRCVTGRVVMVSGGGGSIGSELCRQIVSLRPRKLVILEVSEAALYLVDQAIRSLPDARLLEVVSVLGSVRDAKLCKSVFREHGVETIYHAAAYKHVPIVEHNPAEGILTNAFGTLTLSTAAVECGVQDFVLISTDKAVRPTNIMGTSKRLAELILQALSQTQTGTRFSMVRFGNVLGSSGSVVPLFQKQILAGGPITLTHLEITRYFMTIPEAAQLVLQAGSMGESGSVFVLDMGEPVRIVDLAYRMVRLYGLTVRDEDHPDGDIELLVTGLRPGEKLYEELLIGGDVTETEHPRILKARERDIPYAELMVALEALGQSLVTNDRLAIVTMLQQLVPEYQPTAAT</sequence>
<keyword evidence="2" id="KW-0472">Membrane</keyword>
<feature type="transmembrane region" description="Helical" evidence="2">
    <location>
        <begin position="53"/>
        <end position="73"/>
    </location>
</feature>
<dbReference type="PANTHER" id="PTHR43318:SF1">
    <property type="entry name" value="POLYSACCHARIDE BIOSYNTHESIS PROTEIN EPSC-RELATED"/>
    <property type="match status" value="1"/>
</dbReference>
<comment type="similarity">
    <text evidence="1">Belongs to the polysaccharide synthase family.</text>
</comment>
<evidence type="ECO:0000256" key="1">
    <source>
        <dbReference type="ARBA" id="ARBA00007430"/>
    </source>
</evidence>